<evidence type="ECO:0008006" key="5">
    <source>
        <dbReference type="Google" id="ProtNLM"/>
    </source>
</evidence>
<name>A0A643C1A3_BALPH</name>
<accession>A0A643C1A3</accession>
<feature type="transmembrane region" description="Helical" evidence="2">
    <location>
        <begin position="45"/>
        <end position="70"/>
    </location>
</feature>
<dbReference type="Proteomes" id="UP000437017">
    <property type="component" value="Unassembled WGS sequence"/>
</dbReference>
<evidence type="ECO:0000313" key="3">
    <source>
        <dbReference type="EMBL" id="KAB0393792.1"/>
    </source>
</evidence>
<feature type="transmembrane region" description="Helical" evidence="2">
    <location>
        <begin position="142"/>
        <end position="166"/>
    </location>
</feature>
<reference evidence="3 4" key="1">
    <citation type="journal article" date="2019" name="PLoS ONE">
        <title>Genomic analyses reveal an absence of contemporary introgressive admixture between fin whales and blue whales, despite known hybrids.</title>
        <authorList>
            <person name="Westbury M.V."/>
            <person name="Petersen B."/>
            <person name="Lorenzen E.D."/>
        </authorList>
    </citation>
    <scope>NUCLEOTIDE SEQUENCE [LARGE SCALE GENOMIC DNA]</scope>
    <source>
        <strain evidence="3">FinWhale-01</strain>
    </source>
</reference>
<gene>
    <name evidence="3" type="ORF">E2I00_004984</name>
</gene>
<feature type="compositionally biased region" description="Basic and acidic residues" evidence="1">
    <location>
        <begin position="309"/>
        <end position="326"/>
    </location>
</feature>
<feature type="transmembrane region" description="Helical" evidence="2">
    <location>
        <begin position="178"/>
        <end position="198"/>
    </location>
</feature>
<dbReference type="EMBL" id="SGJD01002971">
    <property type="protein sequence ID" value="KAB0393792.1"/>
    <property type="molecule type" value="Genomic_DNA"/>
</dbReference>
<organism evidence="3 4">
    <name type="scientific">Balaenoptera physalus</name>
    <name type="common">Fin whale</name>
    <name type="synonym">Balaena physalus</name>
    <dbReference type="NCBI Taxonomy" id="9770"/>
    <lineage>
        <taxon>Eukaryota</taxon>
        <taxon>Metazoa</taxon>
        <taxon>Chordata</taxon>
        <taxon>Craniata</taxon>
        <taxon>Vertebrata</taxon>
        <taxon>Euteleostomi</taxon>
        <taxon>Mammalia</taxon>
        <taxon>Eutheria</taxon>
        <taxon>Laurasiatheria</taxon>
        <taxon>Artiodactyla</taxon>
        <taxon>Whippomorpha</taxon>
        <taxon>Cetacea</taxon>
        <taxon>Mysticeti</taxon>
        <taxon>Balaenopteridae</taxon>
        <taxon>Balaenoptera</taxon>
    </lineage>
</organism>
<evidence type="ECO:0000256" key="1">
    <source>
        <dbReference type="SAM" id="MobiDB-lite"/>
    </source>
</evidence>
<evidence type="ECO:0000313" key="4">
    <source>
        <dbReference type="Proteomes" id="UP000437017"/>
    </source>
</evidence>
<comment type="caution">
    <text evidence="3">The sequence shown here is derived from an EMBL/GenBank/DDBJ whole genome shotgun (WGS) entry which is preliminary data.</text>
</comment>
<feature type="transmembrane region" description="Helical" evidence="2">
    <location>
        <begin position="110"/>
        <end position="130"/>
    </location>
</feature>
<dbReference type="AlphaFoldDB" id="A0A643C1A3"/>
<keyword evidence="4" id="KW-1185">Reference proteome</keyword>
<keyword evidence="2" id="KW-0812">Transmembrane</keyword>
<feature type="region of interest" description="Disordered" evidence="1">
    <location>
        <begin position="278"/>
        <end position="326"/>
    </location>
</feature>
<evidence type="ECO:0000256" key="2">
    <source>
        <dbReference type="SAM" id="Phobius"/>
    </source>
</evidence>
<keyword evidence="2" id="KW-1133">Transmembrane helix</keyword>
<protein>
    <recommendedName>
        <fullName evidence="5">Transmembrane protein 202</fullName>
    </recommendedName>
</protein>
<proteinExistence type="predicted"/>
<sequence>MRSSEPEARMERREGNERTFPNVYNTSRMSYPTYRRRLLQKSCSYIHLLCACFSGFSCVLLLSLSPLHWVRFMVLKDRHRLLAGHWTVCHHDLCWNHTPKAPYYLQYSRAFFLMSAFSILIIIPWLSISLTKGPGDKTYIDLGISIFCFISGTCLCFCLILFLMQLKLYSRKVSEPHFLLVYRINWWGSIFYMIVVSLPDQNLPVIPITRTRLGNIATVELSLSEANVETLNRKTVKFSGTIKDPDRGRDETEAETATGPEIGSESVIWDELITQARSATEVEPVDTAEPRPEAEKTIGIVNMSSNRPDVNERKMTEGRGDEYRFS</sequence>
<feature type="region of interest" description="Disordered" evidence="1">
    <location>
        <begin position="242"/>
        <end position="261"/>
    </location>
</feature>
<dbReference type="OrthoDB" id="9446743at2759"/>
<keyword evidence="2" id="KW-0472">Membrane</keyword>